<sequence length="61" mass="7112">MTVERDEDSRRWMAAYLKTPARTLGRPSEEARCPNHPEKRMERVLGQRWVCPECVRRAAAG</sequence>
<organism evidence="1 2">
    <name type="scientific">Streptomyces luteosporeus</name>
    <dbReference type="NCBI Taxonomy" id="173856"/>
    <lineage>
        <taxon>Bacteria</taxon>
        <taxon>Bacillati</taxon>
        <taxon>Actinomycetota</taxon>
        <taxon>Actinomycetes</taxon>
        <taxon>Kitasatosporales</taxon>
        <taxon>Streptomycetaceae</taxon>
        <taxon>Streptomyces</taxon>
    </lineage>
</organism>
<accession>A0ABP6GE18</accession>
<dbReference type="EMBL" id="BAAASL010000019">
    <property type="protein sequence ID" value="GAA2722024.1"/>
    <property type="molecule type" value="Genomic_DNA"/>
</dbReference>
<keyword evidence="2" id="KW-1185">Reference proteome</keyword>
<reference evidence="2" key="1">
    <citation type="journal article" date="2019" name="Int. J. Syst. Evol. Microbiol.">
        <title>The Global Catalogue of Microorganisms (GCM) 10K type strain sequencing project: providing services to taxonomists for standard genome sequencing and annotation.</title>
        <authorList>
            <consortium name="The Broad Institute Genomics Platform"/>
            <consortium name="The Broad Institute Genome Sequencing Center for Infectious Disease"/>
            <person name="Wu L."/>
            <person name="Ma J."/>
        </authorList>
    </citation>
    <scope>NUCLEOTIDE SEQUENCE [LARGE SCALE GENOMIC DNA]</scope>
    <source>
        <strain evidence="2">JCM 4542</strain>
    </source>
</reference>
<name>A0ABP6GE18_9ACTN</name>
<comment type="caution">
    <text evidence="1">The sequence shown here is derived from an EMBL/GenBank/DDBJ whole genome shotgun (WGS) entry which is preliminary data.</text>
</comment>
<protein>
    <recommendedName>
        <fullName evidence="3">Transposase</fullName>
    </recommendedName>
</protein>
<evidence type="ECO:0008006" key="3">
    <source>
        <dbReference type="Google" id="ProtNLM"/>
    </source>
</evidence>
<evidence type="ECO:0000313" key="2">
    <source>
        <dbReference type="Proteomes" id="UP001500886"/>
    </source>
</evidence>
<proteinExistence type="predicted"/>
<gene>
    <name evidence="1" type="ORF">GCM10010315_46220</name>
</gene>
<evidence type="ECO:0000313" key="1">
    <source>
        <dbReference type="EMBL" id="GAA2722024.1"/>
    </source>
</evidence>
<dbReference type="Proteomes" id="UP001500886">
    <property type="component" value="Unassembled WGS sequence"/>
</dbReference>